<evidence type="ECO:0000256" key="2">
    <source>
        <dbReference type="ARBA" id="ARBA00022741"/>
    </source>
</evidence>
<dbReference type="GO" id="GO:0030975">
    <property type="term" value="F:thiamine binding"/>
    <property type="evidence" value="ECO:0007669"/>
    <property type="project" value="InterPro"/>
</dbReference>
<accession>A0AAN5C2S5</accession>
<reference evidence="8" key="1">
    <citation type="submission" date="2022-10" db="EMBL/GenBank/DDBJ databases">
        <title>Genome assembly of Pristionchus species.</title>
        <authorList>
            <person name="Yoshida K."/>
            <person name="Sommer R.J."/>
        </authorList>
    </citation>
    <scope>NUCLEOTIDE SEQUENCE [LARGE SCALE GENOMIC DNA]</scope>
    <source>
        <strain evidence="8">RS5460</strain>
    </source>
</reference>
<dbReference type="Pfam" id="PF04265">
    <property type="entry name" value="TPK_B1_binding"/>
    <property type="match status" value="1"/>
</dbReference>
<dbReference type="GO" id="GO:0016301">
    <property type="term" value="F:kinase activity"/>
    <property type="evidence" value="ECO:0007669"/>
    <property type="project" value="UniProtKB-KW"/>
</dbReference>
<dbReference type="Proteomes" id="UP001328107">
    <property type="component" value="Unassembled WGS sequence"/>
</dbReference>
<dbReference type="InterPro" id="IPR007371">
    <property type="entry name" value="TPK_catalytic"/>
</dbReference>
<name>A0AAN5C2S5_9BILA</name>
<gene>
    <name evidence="7" type="ORF">PMAYCL1PPCAC_05058</name>
</gene>
<keyword evidence="5" id="KW-1133">Transmembrane helix</keyword>
<dbReference type="GO" id="GO:0005524">
    <property type="term" value="F:ATP binding"/>
    <property type="evidence" value="ECO:0007669"/>
    <property type="project" value="UniProtKB-KW"/>
</dbReference>
<dbReference type="Gene3D" id="3.40.50.10240">
    <property type="entry name" value="Thiamin pyrophosphokinase, catalytic domain"/>
    <property type="match status" value="1"/>
</dbReference>
<protein>
    <recommendedName>
        <fullName evidence="6">Thiamin pyrophosphokinase thiamin-binding domain-containing protein</fullName>
    </recommendedName>
</protein>
<organism evidence="7 8">
    <name type="scientific">Pristionchus mayeri</name>
    <dbReference type="NCBI Taxonomy" id="1317129"/>
    <lineage>
        <taxon>Eukaryota</taxon>
        <taxon>Metazoa</taxon>
        <taxon>Ecdysozoa</taxon>
        <taxon>Nematoda</taxon>
        <taxon>Chromadorea</taxon>
        <taxon>Rhabditida</taxon>
        <taxon>Rhabditina</taxon>
        <taxon>Diplogasteromorpha</taxon>
        <taxon>Diplogasteroidea</taxon>
        <taxon>Neodiplogasteridae</taxon>
        <taxon>Pristionchus</taxon>
    </lineage>
</organism>
<dbReference type="AlphaFoldDB" id="A0AAN5C2S5"/>
<evidence type="ECO:0000256" key="5">
    <source>
        <dbReference type="SAM" id="Phobius"/>
    </source>
</evidence>
<keyword evidence="4" id="KW-0067">ATP-binding</keyword>
<keyword evidence="3" id="KW-0418">Kinase</keyword>
<evidence type="ECO:0000256" key="4">
    <source>
        <dbReference type="ARBA" id="ARBA00022840"/>
    </source>
</evidence>
<feature type="non-terminal residue" evidence="7">
    <location>
        <position position="1"/>
    </location>
</feature>
<dbReference type="GO" id="GO:0004788">
    <property type="term" value="F:thiamine diphosphokinase activity"/>
    <property type="evidence" value="ECO:0007669"/>
    <property type="project" value="InterPro"/>
</dbReference>
<dbReference type="InterPro" id="IPR007373">
    <property type="entry name" value="Thiamin_PyroPKinase_B1-bd"/>
</dbReference>
<dbReference type="PANTHER" id="PTHR13622">
    <property type="entry name" value="THIAMIN PYROPHOSPHOKINASE"/>
    <property type="match status" value="1"/>
</dbReference>
<dbReference type="InterPro" id="IPR036371">
    <property type="entry name" value="TPK_B1-bd_sf"/>
</dbReference>
<evidence type="ECO:0000256" key="3">
    <source>
        <dbReference type="ARBA" id="ARBA00022777"/>
    </source>
</evidence>
<evidence type="ECO:0000313" key="8">
    <source>
        <dbReference type="Proteomes" id="UP001328107"/>
    </source>
</evidence>
<dbReference type="PANTHER" id="PTHR13622:SF8">
    <property type="entry name" value="THIAMIN PYROPHOSPHOKINASE 1"/>
    <property type="match status" value="1"/>
</dbReference>
<dbReference type="SUPFAM" id="SSF63862">
    <property type="entry name" value="Thiamin pyrophosphokinase, substrate-binding domain"/>
    <property type="match status" value="1"/>
</dbReference>
<dbReference type="SMART" id="SM00983">
    <property type="entry name" value="TPK_B1_binding"/>
    <property type="match status" value="1"/>
</dbReference>
<feature type="transmembrane region" description="Helical" evidence="5">
    <location>
        <begin position="7"/>
        <end position="32"/>
    </location>
</feature>
<keyword evidence="5" id="KW-0472">Membrane</keyword>
<keyword evidence="8" id="KW-1185">Reference proteome</keyword>
<dbReference type="Pfam" id="PF04263">
    <property type="entry name" value="TPK_catalytic"/>
    <property type="match status" value="1"/>
</dbReference>
<evidence type="ECO:0000259" key="6">
    <source>
        <dbReference type="SMART" id="SM00983"/>
    </source>
</evidence>
<evidence type="ECO:0000256" key="1">
    <source>
        <dbReference type="ARBA" id="ARBA00022679"/>
    </source>
</evidence>
<keyword evidence="5" id="KW-0812">Transmembrane</keyword>
<dbReference type="EMBL" id="BTRK01000002">
    <property type="protein sequence ID" value="GMR34863.1"/>
    <property type="molecule type" value="Genomic_DNA"/>
</dbReference>
<keyword evidence="1" id="KW-0808">Transferase</keyword>
<feature type="domain" description="Thiamin pyrophosphokinase thiamin-binding" evidence="6">
    <location>
        <begin position="225"/>
        <end position="292"/>
    </location>
</feature>
<comment type="caution">
    <text evidence="7">The sequence shown here is derived from an EMBL/GenBank/DDBJ whole genome shotgun (WGS) entry which is preliminary data.</text>
</comment>
<keyword evidence="2" id="KW-0547">Nucleotide-binding</keyword>
<proteinExistence type="predicted"/>
<dbReference type="SUPFAM" id="SSF63999">
    <property type="entry name" value="Thiamin pyrophosphokinase, catalytic domain"/>
    <property type="match status" value="1"/>
</dbReference>
<sequence length="311" mass="34440">PLSLSSILILSFSIPLFLSLCLPLSIFFYSIFISLSLPHHSSNPIATRQASMTSLVRPLEIFTKAATRSSCVWLDALTSHTGERPCWEWMWNDAVNRISNEDSAIRIIDRVRQKKLRSPSLICGDISRLDEATKKFYTDEKCHFTQASDEWRTRLAAILENIAQMEPLAGTGVRPPSTLILGGLSGRIDRTMATLHSLMPTHSNALAAPSFVLDGENLVCVLPKGTHRLQMGPRTQLTDICGIIPLSQDETRVTTKGFRWDLKDALLAFGHIISTSNELAKDEVEITTSAPVLFSIELLNSLTGLKKPPSE</sequence>
<dbReference type="Gene3D" id="2.60.120.320">
    <property type="entry name" value="Thiamin pyrophosphokinase, thiamin-binding domain"/>
    <property type="match status" value="1"/>
</dbReference>
<evidence type="ECO:0000313" key="7">
    <source>
        <dbReference type="EMBL" id="GMR34863.1"/>
    </source>
</evidence>
<dbReference type="InterPro" id="IPR036759">
    <property type="entry name" value="TPK_catalytic_sf"/>
</dbReference>
<dbReference type="FunFam" id="2.60.120.320:FF:000001">
    <property type="entry name" value="Thiamine pyrophosphokinase"/>
    <property type="match status" value="1"/>
</dbReference>
<dbReference type="GO" id="GO:0009229">
    <property type="term" value="P:thiamine diphosphate biosynthetic process"/>
    <property type="evidence" value="ECO:0007669"/>
    <property type="project" value="InterPro"/>
</dbReference>